<feature type="transmembrane region" description="Helical" evidence="7">
    <location>
        <begin position="102"/>
        <end position="123"/>
    </location>
</feature>
<keyword evidence="10" id="KW-1185">Reference proteome</keyword>
<feature type="transmembrane region" description="Helical" evidence="7">
    <location>
        <begin position="243"/>
        <end position="267"/>
    </location>
</feature>
<feature type="region of interest" description="Disordered" evidence="6">
    <location>
        <begin position="368"/>
        <end position="394"/>
    </location>
</feature>
<keyword evidence="5" id="KW-0325">Glycoprotein</keyword>
<dbReference type="EMBL" id="BMAW01092618">
    <property type="protein sequence ID" value="GFS55944.1"/>
    <property type="molecule type" value="Genomic_DNA"/>
</dbReference>
<evidence type="ECO:0000256" key="2">
    <source>
        <dbReference type="ARBA" id="ARBA00022692"/>
    </source>
</evidence>
<keyword evidence="3 7" id="KW-1133">Transmembrane helix</keyword>
<comment type="caution">
    <text evidence="9">The sequence shown here is derived from an EMBL/GenBank/DDBJ whole genome shotgun (WGS) entry which is preliminary data.</text>
</comment>
<dbReference type="CDD" id="cd13953">
    <property type="entry name" value="7tm_classC_mGluR-like"/>
    <property type="match status" value="1"/>
</dbReference>
<sequence>MEGIDILTNFTETNNTDFYNATYNTTDVQDIETFTTISEDQNLTTGVEFINQTVQEVPFYLKFRDEPWVIPLVALALFNVAGILIFEIYVLYKSCGGRRHLFLGQVLLFGLFLSSVLGLLYVPEPHWLFCGITRAGVGIAYAIVFGTLLVKCIFLLKIHNGVYFNASFQAILLFFIVAVEVAIVTQWLVYEPPNVTSVSSSCVVCEKSPLDRIEYLTYVMLLLFLVIVASIRARSLRENNKEALYIGLSIAIALVFWVAWISVAIIFDRRYEAPAEAFGLLCTSLMVFLLIFIPKAVHLSSHRSKLGNGSTGGSHSVIHTPSFLHLQPHAVLPTQGTLIKQSQVNADYCRGFSSRLWRYDYPSFQQMEPPPISQSDTNSMKKSNGSSFNHSHLY</sequence>
<feature type="transmembrane region" description="Helical" evidence="7">
    <location>
        <begin position="273"/>
        <end position="293"/>
    </location>
</feature>
<dbReference type="GO" id="GO:0004930">
    <property type="term" value="F:G protein-coupled receptor activity"/>
    <property type="evidence" value="ECO:0007669"/>
    <property type="project" value="InterPro"/>
</dbReference>
<reference evidence="9" key="1">
    <citation type="submission" date="2020-08" db="EMBL/GenBank/DDBJ databases">
        <title>Multicomponent nature underlies the extraordinary mechanical properties of spider dragline silk.</title>
        <authorList>
            <person name="Kono N."/>
            <person name="Nakamura H."/>
            <person name="Mori M."/>
            <person name="Yoshida Y."/>
            <person name="Ohtoshi R."/>
            <person name="Malay A.D."/>
            <person name="Moran D.A.P."/>
            <person name="Tomita M."/>
            <person name="Numata K."/>
            <person name="Arakawa K."/>
        </authorList>
    </citation>
    <scope>NUCLEOTIDE SEQUENCE</scope>
</reference>
<evidence type="ECO:0000256" key="5">
    <source>
        <dbReference type="ARBA" id="ARBA00023180"/>
    </source>
</evidence>
<protein>
    <submittedName>
        <fullName evidence="9">G_PROTEIN_RECEP_F3_4 domain-containing protein</fullName>
    </submittedName>
</protein>
<evidence type="ECO:0000313" key="10">
    <source>
        <dbReference type="Proteomes" id="UP000887013"/>
    </source>
</evidence>
<dbReference type="PANTHER" id="PTHR24060">
    <property type="entry name" value="METABOTROPIC GLUTAMATE RECEPTOR"/>
    <property type="match status" value="1"/>
</dbReference>
<gene>
    <name evidence="9" type="primary">AVEN_132195_1</name>
    <name evidence="9" type="ORF">NPIL_507471</name>
</gene>
<evidence type="ECO:0000313" key="9">
    <source>
        <dbReference type="EMBL" id="GFS55944.1"/>
    </source>
</evidence>
<dbReference type="AlphaFoldDB" id="A0A8X6IQE1"/>
<dbReference type="Proteomes" id="UP000887013">
    <property type="component" value="Unassembled WGS sequence"/>
</dbReference>
<dbReference type="PROSITE" id="PS50259">
    <property type="entry name" value="G_PROTEIN_RECEP_F3_4"/>
    <property type="match status" value="1"/>
</dbReference>
<accession>A0A8X6IQE1</accession>
<name>A0A8X6IQE1_NEPPI</name>
<evidence type="ECO:0000256" key="1">
    <source>
        <dbReference type="ARBA" id="ARBA00004141"/>
    </source>
</evidence>
<evidence type="ECO:0000259" key="8">
    <source>
        <dbReference type="PROSITE" id="PS50259"/>
    </source>
</evidence>
<evidence type="ECO:0000256" key="4">
    <source>
        <dbReference type="ARBA" id="ARBA00023136"/>
    </source>
</evidence>
<dbReference type="InterPro" id="IPR017978">
    <property type="entry name" value="GPCR_3_C"/>
</dbReference>
<comment type="subcellular location">
    <subcellularLocation>
        <location evidence="1">Membrane</location>
        <topology evidence="1">Multi-pass membrane protein</topology>
    </subcellularLocation>
</comment>
<evidence type="ECO:0000256" key="3">
    <source>
        <dbReference type="ARBA" id="ARBA00022989"/>
    </source>
</evidence>
<proteinExistence type="predicted"/>
<feature type="transmembrane region" description="Helical" evidence="7">
    <location>
        <begin position="68"/>
        <end position="90"/>
    </location>
</feature>
<organism evidence="9 10">
    <name type="scientific">Nephila pilipes</name>
    <name type="common">Giant wood spider</name>
    <name type="synonym">Nephila maculata</name>
    <dbReference type="NCBI Taxonomy" id="299642"/>
    <lineage>
        <taxon>Eukaryota</taxon>
        <taxon>Metazoa</taxon>
        <taxon>Ecdysozoa</taxon>
        <taxon>Arthropoda</taxon>
        <taxon>Chelicerata</taxon>
        <taxon>Arachnida</taxon>
        <taxon>Araneae</taxon>
        <taxon>Araneomorphae</taxon>
        <taxon>Entelegynae</taxon>
        <taxon>Araneoidea</taxon>
        <taxon>Nephilidae</taxon>
        <taxon>Nephila</taxon>
    </lineage>
</organism>
<keyword evidence="4 7" id="KW-0472">Membrane</keyword>
<evidence type="ECO:0000256" key="6">
    <source>
        <dbReference type="SAM" id="MobiDB-lite"/>
    </source>
</evidence>
<feature type="compositionally biased region" description="Polar residues" evidence="6">
    <location>
        <begin position="373"/>
        <end position="394"/>
    </location>
</feature>
<dbReference type="Pfam" id="PF00003">
    <property type="entry name" value="7tm_3"/>
    <property type="match status" value="1"/>
</dbReference>
<feature type="transmembrane region" description="Helical" evidence="7">
    <location>
        <begin position="135"/>
        <end position="156"/>
    </location>
</feature>
<dbReference type="InterPro" id="IPR050726">
    <property type="entry name" value="mGluR"/>
</dbReference>
<feature type="domain" description="G-protein coupled receptors family 3 profile" evidence="8">
    <location>
        <begin position="103"/>
        <end position="295"/>
    </location>
</feature>
<dbReference type="GO" id="GO:0016020">
    <property type="term" value="C:membrane"/>
    <property type="evidence" value="ECO:0007669"/>
    <property type="project" value="UniProtKB-SubCell"/>
</dbReference>
<evidence type="ECO:0000256" key="7">
    <source>
        <dbReference type="SAM" id="Phobius"/>
    </source>
</evidence>
<feature type="transmembrane region" description="Helical" evidence="7">
    <location>
        <begin position="168"/>
        <end position="190"/>
    </location>
</feature>
<dbReference type="OrthoDB" id="9880600at2759"/>
<feature type="transmembrane region" description="Helical" evidence="7">
    <location>
        <begin position="215"/>
        <end position="231"/>
    </location>
</feature>
<keyword evidence="2 7" id="KW-0812">Transmembrane</keyword>